<proteinExistence type="predicted"/>
<evidence type="ECO:0000313" key="1">
    <source>
        <dbReference type="EMBL" id="KAH3790698.1"/>
    </source>
</evidence>
<name>A0A9D4J027_DREPO</name>
<dbReference type="AlphaFoldDB" id="A0A9D4J027"/>
<accession>A0A9D4J027</accession>
<dbReference type="EMBL" id="JAIWYP010000008">
    <property type="protein sequence ID" value="KAH3790698.1"/>
    <property type="molecule type" value="Genomic_DNA"/>
</dbReference>
<evidence type="ECO:0000313" key="2">
    <source>
        <dbReference type="Proteomes" id="UP000828390"/>
    </source>
</evidence>
<comment type="caution">
    <text evidence="1">The sequence shown here is derived from an EMBL/GenBank/DDBJ whole genome shotgun (WGS) entry which is preliminary data.</text>
</comment>
<organism evidence="1 2">
    <name type="scientific">Dreissena polymorpha</name>
    <name type="common">Zebra mussel</name>
    <name type="synonym">Mytilus polymorpha</name>
    <dbReference type="NCBI Taxonomy" id="45954"/>
    <lineage>
        <taxon>Eukaryota</taxon>
        <taxon>Metazoa</taxon>
        <taxon>Spiralia</taxon>
        <taxon>Lophotrochozoa</taxon>
        <taxon>Mollusca</taxon>
        <taxon>Bivalvia</taxon>
        <taxon>Autobranchia</taxon>
        <taxon>Heteroconchia</taxon>
        <taxon>Euheterodonta</taxon>
        <taxon>Imparidentia</taxon>
        <taxon>Neoheterodontei</taxon>
        <taxon>Myida</taxon>
        <taxon>Dreissenoidea</taxon>
        <taxon>Dreissenidae</taxon>
        <taxon>Dreissena</taxon>
    </lineage>
</organism>
<keyword evidence="2" id="KW-1185">Reference proteome</keyword>
<reference evidence="1" key="1">
    <citation type="journal article" date="2019" name="bioRxiv">
        <title>The Genome of the Zebra Mussel, Dreissena polymorpha: A Resource for Invasive Species Research.</title>
        <authorList>
            <person name="McCartney M.A."/>
            <person name="Auch B."/>
            <person name="Kono T."/>
            <person name="Mallez S."/>
            <person name="Zhang Y."/>
            <person name="Obille A."/>
            <person name="Becker A."/>
            <person name="Abrahante J.E."/>
            <person name="Garbe J."/>
            <person name="Badalamenti J.P."/>
            <person name="Herman A."/>
            <person name="Mangelson H."/>
            <person name="Liachko I."/>
            <person name="Sullivan S."/>
            <person name="Sone E.D."/>
            <person name="Koren S."/>
            <person name="Silverstein K.A.T."/>
            <person name="Beckman K.B."/>
            <person name="Gohl D.M."/>
        </authorList>
    </citation>
    <scope>NUCLEOTIDE SEQUENCE</scope>
    <source>
        <strain evidence="1">Duluth1</strain>
        <tissue evidence="1">Whole animal</tissue>
    </source>
</reference>
<dbReference type="Proteomes" id="UP000828390">
    <property type="component" value="Unassembled WGS sequence"/>
</dbReference>
<gene>
    <name evidence="1" type="ORF">DPMN_168905</name>
</gene>
<protein>
    <submittedName>
        <fullName evidence="1">Uncharacterized protein</fullName>
    </submittedName>
</protein>
<reference evidence="1" key="2">
    <citation type="submission" date="2020-11" db="EMBL/GenBank/DDBJ databases">
        <authorList>
            <person name="McCartney M.A."/>
            <person name="Auch B."/>
            <person name="Kono T."/>
            <person name="Mallez S."/>
            <person name="Becker A."/>
            <person name="Gohl D.M."/>
            <person name="Silverstein K.A.T."/>
            <person name="Koren S."/>
            <person name="Bechman K.B."/>
            <person name="Herman A."/>
            <person name="Abrahante J.E."/>
            <person name="Garbe J."/>
        </authorList>
    </citation>
    <scope>NUCLEOTIDE SEQUENCE</scope>
    <source>
        <strain evidence="1">Duluth1</strain>
        <tissue evidence="1">Whole animal</tissue>
    </source>
</reference>
<sequence length="67" mass="7982">MSPTETRVSSSHHKIPNKKNEWILKRIFRPNIRRVASSSILQDCWDIKRVLKWDNFGAERLDFTLKS</sequence>